<evidence type="ECO:0000259" key="6">
    <source>
        <dbReference type="PROSITE" id="PS50885"/>
    </source>
</evidence>
<dbReference type="PANTHER" id="PTHR32089">
    <property type="entry name" value="METHYL-ACCEPTING CHEMOTAXIS PROTEIN MCPB"/>
    <property type="match status" value="1"/>
</dbReference>
<dbReference type="Proteomes" id="UP000574276">
    <property type="component" value="Unassembled WGS sequence"/>
</dbReference>
<feature type="domain" description="Methyl-accepting transducer" evidence="5">
    <location>
        <begin position="286"/>
        <end position="543"/>
    </location>
</feature>
<evidence type="ECO:0000313" key="7">
    <source>
        <dbReference type="EMBL" id="MBB2182181.1"/>
    </source>
</evidence>
<dbReference type="GO" id="GO:0016020">
    <property type="term" value="C:membrane"/>
    <property type="evidence" value="ECO:0007669"/>
    <property type="project" value="InterPro"/>
</dbReference>
<dbReference type="CDD" id="cd06225">
    <property type="entry name" value="HAMP"/>
    <property type="match status" value="1"/>
</dbReference>
<protein>
    <submittedName>
        <fullName evidence="7">Methyl-accepting chemotaxis protein</fullName>
    </submittedName>
</protein>
<name>A0A839K0C3_9FIRM</name>
<evidence type="ECO:0000259" key="5">
    <source>
        <dbReference type="PROSITE" id="PS50111"/>
    </source>
</evidence>
<keyword evidence="1 3" id="KW-0807">Transducer</keyword>
<evidence type="ECO:0000256" key="4">
    <source>
        <dbReference type="SAM" id="Phobius"/>
    </source>
</evidence>
<dbReference type="PANTHER" id="PTHR32089:SF112">
    <property type="entry name" value="LYSOZYME-LIKE PROTEIN-RELATED"/>
    <property type="match status" value="1"/>
</dbReference>
<reference evidence="7 8" key="1">
    <citation type="submission" date="2020-07" db="EMBL/GenBank/DDBJ databases">
        <title>Characterization and genome sequencing of isolate MD1, a novel member within the family Lachnospiraceae.</title>
        <authorList>
            <person name="Rettenmaier R."/>
            <person name="Di Bello L."/>
            <person name="Zinser C."/>
            <person name="Scheitz K."/>
            <person name="Liebl W."/>
            <person name="Zverlov V."/>
        </authorList>
    </citation>
    <scope>NUCLEOTIDE SEQUENCE [LARGE SCALE GENOMIC DNA]</scope>
    <source>
        <strain evidence="7 8">MD1</strain>
    </source>
</reference>
<organism evidence="7 8">
    <name type="scientific">Variimorphobacter saccharofermentans</name>
    <dbReference type="NCBI Taxonomy" id="2755051"/>
    <lineage>
        <taxon>Bacteria</taxon>
        <taxon>Bacillati</taxon>
        <taxon>Bacillota</taxon>
        <taxon>Clostridia</taxon>
        <taxon>Lachnospirales</taxon>
        <taxon>Lachnospiraceae</taxon>
        <taxon>Variimorphobacter</taxon>
    </lineage>
</organism>
<dbReference type="SUPFAM" id="SSF58104">
    <property type="entry name" value="Methyl-accepting chemotaxis protein (MCP) signaling domain"/>
    <property type="match status" value="1"/>
</dbReference>
<dbReference type="RefSeq" id="WP_228351909.1">
    <property type="nucleotide sequence ID" value="NZ_JACEGA010000001.1"/>
</dbReference>
<dbReference type="SUPFAM" id="SSF103190">
    <property type="entry name" value="Sensory domain-like"/>
    <property type="match status" value="1"/>
</dbReference>
<keyword evidence="4" id="KW-0812">Transmembrane</keyword>
<dbReference type="InterPro" id="IPR029151">
    <property type="entry name" value="Sensor-like_sf"/>
</dbReference>
<evidence type="ECO:0000256" key="3">
    <source>
        <dbReference type="PROSITE-ProRule" id="PRU00284"/>
    </source>
</evidence>
<feature type="transmembrane region" description="Helical" evidence="4">
    <location>
        <begin position="195"/>
        <end position="215"/>
    </location>
</feature>
<dbReference type="SMART" id="SM00283">
    <property type="entry name" value="MA"/>
    <property type="match status" value="1"/>
</dbReference>
<comment type="caution">
    <text evidence="7">The sequence shown here is derived from an EMBL/GenBank/DDBJ whole genome shotgun (WGS) entry which is preliminary data.</text>
</comment>
<keyword evidence="4" id="KW-1133">Transmembrane helix</keyword>
<dbReference type="InterPro" id="IPR003660">
    <property type="entry name" value="HAMP_dom"/>
</dbReference>
<dbReference type="InterPro" id="IPR004089">
    <property type="entry name" value="MCPsignal_dom"/>
</dbReference>
<evidence type="ECO:0000256" key="1">
    <source>
        <dbReference type="ARBA" id="ARBA00023224"/>
    </source>
</evidence>
<sequence length="573" mass="63340">MKKTGLSLVLEIVGISIGLLLLSSITLSISSYNRAKTTIVKSVGNTLLTMIESMAGNLNVDIFQELHTEGDMNSESYTLLYNDLRNLRRSLGLQYLYTMRKTSIDEYIYVVDGTEEDDPDRSYLGDMEDEAIMSDAWIDSFQGKKSFELDYSEWGDMISAYVPILDKSGNIVGILAADLDATEITAEITVMRNQFYLRTILILLFGILIAGTFSIRLSKTLKELKSKVEQMQQGDLTVKIESKRKDELGLLARSMNELGDNLNQTIKAITVTSEEVANLATNVSSISQQIAASSEETTSAIGEITQGTTTQAQEMSVILSELEHFDKMVQNIYISLEAVKENSELTESISSTGNDQMSTLIQSIQDSKETFDHVFHKINELNENIMQINDINNVIEAISEQTNLLSLNAAIEAAKAGEAGRSFSVVADEIRKLADRSKQSTDSIKQMIDVILSGVKSVVTTSDELRNRLSTQIEITDTTNKSFHQILDSLKESTPKINQTYEATNTILQSKNDIIGRVQTISAVAVETSASAEEISASSEELNATTEETASISQDLQQMSYALLDKVKIFKVQ</sequence>
<dbReference type="EMBL" id="JACEGA010000001">
    <property type="protein sequence ID" value="MBB2182181.1"/>
    <property type="molecule type" value="Genomic_DNA"/>
</dbReference>
<dbReference type="AlphaFoldDB" id="A0A839K0C3"/>
<keyword evidence="4" id="KW-0472">Membrane</keyword>
<dbReference type="Gene3D" id="6.10.340.10">
    <property type="match status" value="1"/>
</dbReference>
<dbReference type="Gene3D" id="1.10.287.950">
    <property type="entry name" value="Methyl-accepting chemotaxis protein"/>
    <property type="match status" value="1"/>
</dbReference>
<gene>
    <name evidence="7" type="ORF">H0486_04740</name>
</gene>
<dbReference type="PROSITE" id="PS50111">
    <property type="entry name" value="CHEMOTAXIS_TRANSDUC_2"/>
    <property type="match status" value="1"/>
</dbReference>
<evidence type="ECO:0000313" key="8">
    <source>
        <dbReference type="Proteomes" id="UP000574276"/>
    </source>
</evidence>
<dbReference type="PROSITE" id="PS50885">
    <property type="entry name" value="HAMP"/>
    <property type="match status" value="1"/>
</dbReference>
<dbReference type="Pfam" id="PF00015">
    <property type="entry name" value="MCPsignal"/>
    <property type="match status" value="1"/>
</dbReference>
<proteinExistence type="inferred from homology"/>
<dbReference type="GO" id="GO:0007165">
    <property type="term" value="P:signal transduction"/>
    <property type="evidence" value="ECO:0007669"/>
    <property type="project" value="UniProtKB-KW"/>
</dbReference>
<feature type="transmembrane region" description="Helical" evidence="4">
    <location>
        <begin position="6"/>
        <end position="29"/>
    </location>
</feature>
<evidence type="ECO:0000256" key="2">
    <source>
        <dbReference type="ARBA" id="ARBA00029447"/>
    </source>
</evidence>
<accession>A0A839K0C3</accession>
<comment type="similarity">
    <text evidence="2">Belongs to the methyl-accepting chemotaxis (MCP) protein family.</text>
</comment>
<keyword evidence="8" id="KW-1185">Reference proteome</keyword>
<feature type="domain" description="HAMP" evidence="6">
    <location>
        <begin position="215"/>
        <end position="267"/>
    </location>
</feature>
<dbReference type="SMART" id="SM00304">
    <property type="entry name" value="HAMP"/>
    <property type="match status" value="1"/>
</dbReference>
<dbReference type="Pfam" id="PF00672">
    <property type="entry name" value="HAMP"/>
    <property type="match status" value="1"/>
</dbReference>